<dbReference type="RefSeq" id="WP_101821135.1">
    <property type="nucleotide sequence ID" value="NZ_CP096585.1"/>
</dbReference>
<proteinExistence type="predicted"/>
<dbReference type="AlphaFoldDB" id="A0A2I1R5F0"/>
<dbReference type="Proteomes" id="UP000234662">
    <property type="component" value="Unassembled WGS sequence"/>
</dbReference>
<evidence type="ECO:0000256" key="1">
    <source>
        <dbReference type="SAM" id="MobiDB-lite"/>
    </source>
</evidence>
<evidence type="ECO:0000313" key="3">
    <source>
        <dbReference type="Proteomes" id="UP000234662"/>
    </source>
</evidence>
<reference evidence="2 3" key="1">
    <citation type="submission" date="2017-12" db="EMBL/GenBank/DDBJ databases">
        <title>Phylogenetic diversity of female urinary microbiome.</title>
        <authorList>
            <person name="Thomas-White K."/>
            <person name="Wolfe A.J."/>
        </authorList>
    </citation>
    <scope>NUCLEOTIDE SEQUENCE [LARGE SCALE GENOMIC DNA]</scope>
    <source>
        <strain evidence="2 3">UMB0777</strain>
    </source>
</reference>
<comment type="caution">
    <text evidence="2">The sequence shown here is derived from an EMBL/GenBank/DDBJ whole genome shotgun (WGS) entry which is preliminary data.</text>
</comment>
<protein>
    <submittedName>
        <fullName evidence="2">Uncharacterized protein</fullName>
    </submittedName>
</protein>
<sequence length="129" mass="13619">MPLHPEFEGNIATRKVAANYGFDHDRAVDAFHVAVAETPGFYDRSNWGGVFTSWIRGETDEQLPPISDYISSAKPPNRPAGDRSAPATATAAPRTCAAEGCSNPLLPASMSSLDRCITCAVASPIGGAR</sequence>
<dbReference type="EMBL" id="PKJC01000014">
    <property type="protein sequence ID" value="PKZ64364.1"/>
    <property type="molecule type" value="Genomic_DNA"/>
</dbReference>
<evidence type="ECO:0000313" key="2">
    <source>
        <dbReference type="EMBL" id="PKZ64364.1"/>
    </source>
</evidence>
<name>A0A2I1R5F0_9ACTN</name>
<gene>
    <name evidence="2" type="ORF">CYJ73_17350</name>
</gene>
<organism evidence="2 3">
    <name type="scientific">Gordonia terrae</name>
    <dbReference type="NCBI Taxonomy" id="2055"/>
    <lineage>
        <taxon>Bacteria</taxon>
        <taxon>Bacillati</taxon>
        <taxon>Actinomycetota</taxon>
        <taxon>Actinomycetes</taxon>
        <taxon>Mycobacteriales</taxon>
        <taxon>Gordoniaceae</taxon>
        <taxon>Gordonia</taxon>
    </lineage>
</organism>
<accession>A0A2I1R5F0</accession>
<feature type="region of interest" description="Disordered" evidence="1">
    <location>
        <begin position="65"/>
        <end position="93"/>
    </location>
</feature>